<evidence type="ECO:0000313" key="3">
    <source>
        <dbReference type="EMBL" id="WXG68099.1"/>
    </source>
</evidence>
<dbReference type="InterPro" id="IPR045155">
    <property type="entry name" value="Beta-lactam_cat"/>
</dbReference>
<gene>
    <name evidence="3" type="ORF">WDS16_23265</name>
</gene>
<evidence type="ECO:0000259" key="2">
    <source>
        <dbReference type="Pfam" id="PF13354"/>
    </source>
</evidence>
<keyword evidence="3" id="KW-0378">Hydrolase</keyword>
<dbReference type="InterPro" id="IPR000871">
    <property type="entry name" value="Beta-lactam_class-A"/>
</dbReference>
<dbReference type="Gene3D" id="3.40.710.10">
    <property type="entry name" value="DD-peptidase/beta-lactamase superfamily"/>
    <property type="match status" value="1"/>
</dbReference>
<protein>
    <submittedName>
        <fullName evidence="3">Serine hydrolase</fullName>
    </submittedName>
</protein>
<dbReference type="RefSeq" id="WP_338888084.1">
    <property type="nucleotide sequence ID" value="NZ_CP147846.1"/>
</dbReference>
<organism evidence="3 4">
    <name type="scientific">Rhodococcus sovatensis</name>
    <dbReference type="NCBI Taxonomy" id="1805840"/>
    <lineage>
        <taxon>Bacteria</taxon>
        <taxon>Bacillati</taxon>
        <taxon>Actinomycetota</taxon>
        <taxon>Actinomycetes</taxon>
        <taxon>Mycobacteriales</taxon>
        <taxon>Nocardiaceae</taxon>
        <taxon>Rhodococcus</taxon>
    </lineage>
</organism>
<keyword evidence="1" id="KW-0732">Signal</keyword>
<feature type="domain" description="Beta-lactamase class A catalytic" evidence="2">
    <location>
        <begin position="61"/>
        <end position="194"/>
    </location>
</feature>
<dbReference type="PANTHER" id="PTHR35333:SF3">
    <property type="entry name" value="BETA-LACTAMASE-TYPE TRANSPEPTIDASE FOLD CONTAINING PROTEIN"/>
    <property type="match status" value="1"/>
</dbReference>
<sequence length="244" mass="26042">MSRTVAVSAGCAAVLIVAGCSATEPVTQEPDNCVSAASTDLNTQEGWLGLIEQTPETVSLVVDDGRGHVVEHRQDEQQALASAVKVVHLAAYARAVAAGELDADEQVPLLDWERWYVPGTDGGAHPAALDRLGIANDGVSATDLTATVRLDDMVTAMIRESDNAVPDYLRYRLGDDALVDAAAAGGWEGFEVPTLVTTVLAVFDPTLGEGDQWATAQRWAFDDQFRADASAEVQNPPMKIRLRR</sequence>
<dbReference type="PANTHER" id="PTHR35333">
    <property type="entry name" value="BETA-LACTAMASE"/>
    <property type="match status" value="1"/>
</dbReference>
<dbReference type="Proteomes" id="UP001432000">
    <property type="component" value="Chromosome"/>
</dbReference>
<dbReference type="InterPro" id="IPR012338">
    <property type="entry name" value="Beta-lactam/transpept-like"/>
</dbReference>
<reference evidence="3 4" key="1">
    <citation type="submission" date="2024-03" db="EMBL/GenBank/DDBJ databases">
        <title>Natural products discovery in diverse microorganisms through a two-stage MS feature dereplication strategy.</title>
        <authorList>
            <person name="Zhang R."/>
        </authorList>
    </citation>
    <scope>NUCLEOTIDE SEQUENCE [LARGE SCALE GENOMIC DNA]</scope>
    <source>
        <strain evidence="3 4">18930</strain>
    </source>
</reference>
<dbReference type="SUPFAM" id="SSF56601">
    <property type="entry name" value="beta-lactamase/transpeptidase-like"/>
    <property type="match status" value="1"/>
</dbReference>
<feature type="signal peptide" evidence="1">
    <location>
        <begin position="1"/>
        <end position="22"/>
    </location>
</feature>
<keyword evidence="4" id="KW-1185">Reference proteome</keyword>
<evidence type="ECO:0000256" key="1">
    <source>
        <dbReference type="SAM" id="SignalP"/>
    </source>
</evidence>
<dbReference type="PROSITE" id="PS51257">
    <property type="entry name" value="PROKAR_LIPOPROTEIN"/>
    <property type="match status" value="1"/>
</dbReference>
<proteinExistence type="predicted"/>
<dbReference type="EMBL" id="CP147846">
    <property type="protein sequence ID" value="WXG68099.1"/>
    <property type="molecule type" value="Genomic_DNA"/>
</dbReference>
<accession>A0ABZ2PGF2</accession>
<dbReference type="GO" id="GO:0016787">
    <property type="term" value="F:hydrolase activity"/>
    <property type="evidence" value="ECO:0007669"/>
    <property type="project" value="UniProtKB-KW"/>
</dbReference>
<dbReference type="Pfam" id="PF13354">
    <property type="entry name" value="Beta-lactamase2"/>
    <property type="match status" value="1"/>
</dbReference>
<name>A0ABZ2PGF2_9NOCA</name>
<evidence type="ECO:0000313" key="4">
    <source>
        <dbReference type="Proteomes" id="UP001432000"/>
    </source>
</evidence>
<feature type="chain" id="PRO_5045545797" evidence="1">
    <location>
        <begin position="23"/>
        <end position="244"/>
    </location>
</feature>